<dbReference type="RefSeq" id="WP_161477912.1">
    <property type="nucleotide sequence ID" value="NZ_WXEW01000001.1"/>
</dbReference>
<evidence type="ECO:0000259" key="2">
    <source>
        <dbReference type="Pfam" id="PF10756"/>
    </source>
</evidence>
<dbReference type="Pfam" id="PF10756">
    <property type="entry name" value="bPH_6"/>
    <property type="match status" value="1"/>
</dbReference>
<name>A0A7C9JBC7_9ACTN</name>
<keyword evidence="4" id="KW-1185">Reference proteome</keyword>
<keyword evidence="1" id="KW-0472">Membrane</keyword>
<evidence type="ECO:0000256" key="1">
    <source>
        <dbReference type="SAM" id="Phobius"/>
    </source>
</evidence>
<evidence type="ECO:0000313" key="3">
    <source>
        <dbReference type="EMBL" id="NAS20403.1"/>
    </source>
</evidence>
<evidence type="ECO:0000313" key="4">
    <source>
        <dbReference type="Proteomes" id="UP000479526"/>
    </source>
</evidence>
<comment type="caution">
    <text evidence="3">The sequence shown here is derived from an EMBL/GenBank/DDBJ whole genome shotgun (WGS) entry which is preliminary data.</text>
</comment>
<reference evidence="3 4" key="1">
    <citation type="submission" date="2020-01" db="EMBL/GenBank/DDBJ databases">
        <title>Herbidospora sp. NEAU-GS84 nov., a novel actinomycete isolated from soil.</title>
        <authorList>
            <person name="Han L."/>
        </authorList>
    </citation>
    <scope>NUCLEOTIDE SEQUENCE [LARGE SCALE GENOMIC DNA]</scope>
    <source>
        <strain evidence="3 4">NEAU-GS84</strain>
    </source>
</reference>
<accession>A0A7C9JBC7</accession>
<dbReference type="Proteomes" id="UP000479526">
    <property type="component" value="Unassembled WGS sequence"/>
</dbReference>
<feature type="transmembrane region" description="Helical" evidence="1">
    <location>
        <begin position="12"/>
        <end position="30"/>
    </location>
</feature>
<proteinExistence type="predicted"/>
<protein>
    <submittedName>
        <fullName evidence="3">PH domain-containing protein</fullName>
    </submittedName>
</protein>
<organism evidence="3 4">
    <name type="scientific">Herbidospora solisilvae</name>
    <dbReference type="NCBI Taxonomy" id="2696284"/>
    <lineage>
        <taxon>Bacteria</taxon>
        <taxon>Bacillati</taxon>
        <taxon>Actinomycetota</taxon>
        <taxon>Actinomycetes</taxon>
        <taxon>Streptosporangiales</taxon>
        <taxon>Streptosporangiaceae</taxon>
        <taxon>Herbidospora</taxon>
    </lineage>
</organism>
<dbReference type="EMBL" id="WXEW01000001">
    <property type="protein sequence ID" value="NAS20403.1"/>
    <property type="molecule type" value="Genomic_DNA"/>
</dbReference>
<gene>
    <name evidence="3" type="ORF">GT755_01735</name>
</gene>
<sequence length="135" mass="14679">MNVWQVPAKVVAVKAAGTLICLLLVLYGLLADDLRALILAGVATVVLAAVTARDVVARVRLSADQGGITVVEGFAGRRRIAWGEIERIKVDERARYGLRTTILEIDTGDDVHLFSQYDLGQPVVPVAETLMRMRP</sequence>
<dbReference type="InterPro" id="IPR019692">
    <property type="entry name" value="CFP-6_PH"/>
</dbReference>
<feature type="domain" description="Low molecular weight protein antigen 6 PH" evidence="2">
    <location>
        <begin position="58"/>
        <end position="134"/>
    </location>
</feature>
<dbReference type="AlphaFoldDB" id="A0A7C9JBC7"/>
<keyword evidence="1" id="KW-0812">Transmembrane</keyword>
<feature type="transmembrane region" description="Helical" evidence="1">
    <location>
        <begin position="36"/>
        <end position="56"/>
    </location>
</feature>
<keyword evidence="1" id="KW-1133">Transmembrane helix</keyword>